<dbReference type="Proteomes" id="UP000216825">
    <property type="component" value="Chromosome"/>
</dbReference>
<dbReference type="PANTHER" id="PTHR33969">
    <property type="entry name" value="SEGREGATION AND CONDENSATION PROTEIN A"/>
    <property type="match status" value="1"/>
</dbReference>
<accession>A0A7D7Q0T3</accession>
<evidence type="ECO:0000313" key="4">
    <source>
        <dbReference type="EMBL" id="QMS56859.1"/>
    </source>
</evidence>
<evidence type="ECO:0000256" key="1">
    <source>
        <dbReference type="ARBA" id="ARBA00022829"/>
    </source>
</evidence>
<evidence type="ECO:0000313" key="5">
    <source>
        <dbReference type="Proteomes" id="UP000216825"/>
    </source>
</evidence>
<sequence length="316" mass="34163">MSDVVAPPVPVPSEAERTGQGSSGFTVALENFQGPFDVLLSLIAKHEMDITQVSLSVVTDEFIQYVGALQRSASPQALDEASEFLVVAATLLDLKVARLLPRGEVADEYDVELLEARDLLFARLLQYKAFKEVAGRLNVRLAAESVRIPRQVDLDPAVTTALPPLVWTLTPEQLAHLAVAALDPERHVPQEVDVAHLHGAQVRVADEAEILAEALRDGAEHTFHSLIADAESTLVVVVRFLALLEMYRDRVVRLHQDEVLGPLLVRWDGPQDWSAEALSSEYSGAEPDEVTAAAAGGHEGAAPRAPVGTESENLGD</sequence>
<evidence type="ECO:0000256" key="2">
    <source>
        <dbReference type="ARBA" id="ARBA00044777"/>
    </source>
</evidence>
<feature type="region of interest" description="Disordered" evidence="3">
    <location>
        <begin position="279"/>
        <end position="316"/>
    </location>
</feature>
<dbReference type="EMBL" id="CP059343">
    <property type="protein sequence ID" value="QMS56859.1"/>
    <property type="molecule type" value="Genomic_DNA"/>
</dbReference>
<organism evidence="4 5">
    <name type="scientific">Kocuria varians</name>
    <name type="common">Micrococcus varians</name>
    <dbReference type="NCBI Taxonomy" id="1272"/>
    <lineage>
        <taxon>Bacteria</taxon>
        <taxon>Bacillati</taxon>
        <taxon>Actinomycetota</taxon>
        <taxon>Actinomycetes</taxon>
        <taxon>Micrococcales</taxon>
        <taxon>Micrococcaceae</taxon>
        <taxon>Kocuria</taxon>
    </lineage>
</organism>
<dbReference type="Pfam" id="PF02616">
    <property type="entry name" value="SMC_ScpA"/>
    <property type="match status" value="1"/>
</dbReference>
<dbReference type="AlphaFoldDB" id="A0A7D7Q0T3"/>
<dbReference type="KEGG" id="kvr:CIB50_0001578"/>
<keyword evidence="5" id="KW-1185">Reference proteome</keyword>
<keyword evidence="1" id="KW-0159">Chromosome partition</keyword>
<evidence type="ECO:0000256" key="3">
    <source>
        <dbReference type="SAM" id="MobiDB-lite"/>
    </source>
</evidence>
<protein>
    <recommendedName>
        <fullName evidence="2">Segregation and condensation protein A</fullName>
    </recommendedName>
</protein>
<gene>
    <name evidence="4" type="primary">scpA</name>
    <name evidence="4" type="ORF">CIB50_0001578</name>
</gene>
<feature type="region of interest" description="Disordered" evidence="3">
    <location>
        <begin position="1"/>
        <end position="20"/>
    </location>
</feature>
<proteinExistence type="predicted"/>
<feature type="compositionally biased region" description="Low complexity" evidence="3">
    <location>
        <begin position="292"/>
        <end position="305"/>
    </location>
</feature>
<reference evidence="4 5" key="2">
    <citation type="submission" date="2020-07" db="EMBL/GenBank/DDBJ databases">
        <title>Genome of starter culture bacteria Kocuria salsicia reveals its technological properties and safety for usage in meat industry.</title>
        <authorList>
            <person name="Michael M."/>
            <person name="Konstantin K."/>
            <person name="Evgenii K."/>
            <person name="Galina S."/>
            <person name="Oksana K."/>
            <person name="Andrei L."/>
        </authorList>
    </citation>
    <scope>NUCLEOTIDE SEQUENCE [LARGE SCALE GENOMIC DNA]</scope>
    <source>
        <strain evidence="4 5">80</strain>
    </source>
</reference>
<dbReference type="GO" id="GO:0007059">
    <property type="term" value="P:chromosome segregation"/>
    <property type="evidence" value="ECO:0007669"/>
    <property type="project" value="UniProtKB-KW"/>
</dbReference>
<dbReference type="PANTHER" id="PTHR33969:SF2">
    <property type="entry name" value="SEGREGATION AND CONDENSATION PROTEIN A"/>
    <property type="match status" value="1"/>
</dbReference>
<dbReference type="RefSeq" id="WP_055086573.1">
    <property type="nucleotide sequence ID" value="NZ_CP059343.1"/>
</dbReference>
<reference evidence="5" key="1">
    <citation type="submission" date="2017-08" db="EMBL/GenBank/DDBJ databases">
        <title>Draft Genome Sequence of Kocuria varians 80.</title>
        <authorList>
            <person name="Minaev M."/>
            <person name="Kurbakov K.A."/>
            <person name="Solodovnikova G.I."/>
            <person name="Kuznetsova O.A."/>
            <person name="Lisitsyn A.B."/>
        </authorList>
    </citation>
    <scope>NUCLEOTIDE SEQUENCE [LARGE SCALE GENOMIC DNA]</scope>
    <source>
        <strain evidence="5">80</strain>
    </source>
</reference>
<name>A0A7D7Q0T3_KOCVA</name>
<dbReference type="Gene3D" id="6.10.250.2410">
    <property type="match status" value="1"/>
</dbReference>
<dbReference type="InterPro" id="IPR003768">
    <property type="entry name" value="ScpA"/>
</dbReference>